<dbReference type="Proteomes" id="UP000024635">
    <property type="component" value="Unassembled WGS sequence"/>
</dbReference>
<sequence>MYKYPCLFTRKGHSALVTRRSSCEGSQWMLVDDGHMCRFHQYTGHGRMRSCPNLEIFVLRNKTTRQASPFSPMIEKQADYGRENIADRYHGEIDRIKITSSLRVIAYPRVTLRTALLLYLFLCKGHRSLQTVYRFQR</sequence>
<evidence type="ECO:0000313" key="2">
    <source>
        <dbReference type="Proteomes" id="UP000024635"/>
    </source>
</evidence>
<dbReference type="EMBL" id="JARK01001433">
    <property type="protein sequence ID" value="EYC02846.1"/>
    <property type="molecule type" value="Genomic_DNA"/>
</dbReference>
<evidence type="ECO:0000313" key="1">
    <source>
        <dbReference type="EMBL" id="EYC02846.1"/>
    </source>
</evidence>
<proteinExistence type="predicted"/>
<reference evidence="2" key="1">
    <citation type="journal article" date="2015" name="Nat. Genet.">
        <title>The genome and transcriptome of the zoonotic hookworm Ancylostoma ceylanicum identify infection-specific gene families.</title>
        <authorList>
            <person name="Schwarz E.M."/>
            <person name="Hu Y."/>
            <person name="Antoshechkin I."/>
            <person name="Miller M.M."/>
            <person name="Sternberg P.W."/>
            <person name="Aroian R.V."/>
        </authorList>
    </citation>
    <scope>NUCLEOTIDE SEQUENCE</scope>
    <source>
        <strain evidence="2">HY135</strain>
    </source>
</reference>
<gene>
    <name evidence="1" type="primary">Acey_s0097.g2971</name>
    <name evidence="1" type="ORF">Y032_0097g2971</name>
</gene>
<dbReference type="AlphaFoldDB" id="A0A016TJH2"/>
<protein>
    <submittedName>
        <fullName evidence="1">Uncharacterized protein</fullName>
    </submittedName>
</protein>
<name>A0A016TJH2_9BILA</name>
<accession>A0A016TJH2</accession>
<organism evidence="1 2">
    <name type="scientific">Ancylostoma ceylanicum</name>
    <dbReference type="NCBI Taxonomy" id="53326"/>
    <lineage>
        <taxon>Eukaryota</taxon>
        <taxon>Metazoa</taxon>
        <taxon>Ecdysozoa</taxon>
        <taxon>Nematoda</taxon>
        <taxon>Chromadorea</taxon>
        <taxon>Rhabditida</taxon>
        <taxon>Rhabditina</taxon>
        <taxon>Rhabditomorpha</taxon>
        <taxon>Strongyloidea</taxon>
        <taxon>Ancylostomatidae</taxon>
        <taxon>Ancylostomatinae</taxon>
        <taxon>Ancylostoma</taxon>
    </lineage>
</organism>
<comment type="caution">
    <text evidence="1">The sequence shown here is derived from an EMBL/GenBank/DDBJ whole genome shotgun (WGS) entry which is preliminary data.</text>
</comment>
<keyword evidence="2" id="KW-1185">Reference proteome</keyword>